<feature type="compositionally biased region" description="Polar residues" evidence="5">
    <location>
        <begin position="640"/>
        <end position="649"/>
    </location>
</feature>
<feature type="compositionally biased region" description="Polar residues" evidence="5">
    <location>
        <begin position="619"/>
        <end position="630"/>
    </location>
</feature>
<feature type="repeat" description="WD" evidence="4">
    <location>
        <begin position="187"/>
        <end position="228"/>
    </location>
</feature>
<protein>
    <submittedName>
        <fullName evidence="6">WD40 repeat-like protein</fullName>
    </submittedName>
</protein>
<dbReference type="SUPFAM" id="SSF50978">
    <property type="entry name" value="WD40 repeat-like"/>
    <property type="match status" value="1"/>
</dbReference>
<dbReference type="AlphaFoldDB" id="A0A137PIS7"/>
<evidence type="ECO:0000256" key="5">
    <source>
        <dbReference type="SAM" id="MobiDB-lite"/>
    </source>
</evidence>
<keyword evidence="7" id="KW-1185">Reference proteome</keyword>
<feature type="compositionally biased region" description="Polar residues" evidence="5">
    <location>
        <begin position="383"/>
        <end position="408"/>
    </location>
</feature>
<feature type="repeat" description="WD" evidence="4">
    <location>
        <begin position="94"/>
        <end position="126"/>
    </location>
</feature>
<accession>A0A137PIS7</accession>
<dbReference type="Gene3D" id="2.130.10.10">
    <property type="entry name" value="YVTN repeat-like/Quinoprotein amine dehydrogenase"/>
    <property type="match status" value="2"/>
</dbReference>
<dbReference type="CDD" id="cd00200">
    <property type="entry name" value="WD40"/>
    <property type="match status" value="1"/>
</dbReference>
<dbReference type="SMART" id="SM00320">
    <property type="entry name" value="WD40"/>
    <property type="match status" value="7"/>
</dbReference>
<feature type="region of interest" description="Disordered" evidence="5">
    <location>
        <begin position="676"/>
        <end position="815"/>
    </location>
</feature>
<dbReference type="STRING" id="796925.A0A137PIS7"/>
<feature type="region of interest" description="Disordered" evidence="5">
    <location>
        <begin position="557"/>
        <end position="661"/>
    </location>
</feature>
<dbReference type="PROSITE" id="PS50082">
    <property type="entry name" value="WD_REPEATS_2"/>
    <property type="match status" value="5"/>
</dbReference>
<feature type="compositionally biased region" description="Basic and acidic residues" evidence="5">
    <location>
        <begin position="794"/>
        <end position="805"/>
    </location>
</feature>
<sequence length="1043" mass="115401">MTKPSGLKQRISFVVSDVDGIYQKDLNSNNTNSKEFDPFKGHLLGVNSLALDQDKYLYSAGRDGRVISWKLEQNTKKTEKGEKLDIKTEFYKSSLHHSDWIHSVLVTNNGQSVITGSSDHTIKLWKPHSPVDSKLNNTELVGVHSDYVKCLKEASNLNWLISAGLDGNIKIWDLHESPNRKISCLADPQNKTSIYALTSSPSGRLICSGSSDKILRLWDPRASNTAPISHFTGHTDNIRSLLMSDDGQWILSASSDTTIKLWSLQNQRCVTTFTHHSDSVWDLYSSDPNLKTFYSGGRDGMVFKTQHPDFSSYFESEEYDFEEEDLIYSVPVCQEQSGVNSIVGWNDHSIWTSTLSSSIHRWDDVIIEPEVYMLETSGYAELTNQPNGDPNFMPSPTSPGDTSANQDGISPFPSLNGGQGPTPPNIPDLPVEVIKGGNGLTRCLILSNRRHVLTLDSAGIVALWDIIMCRCKEVFGNVDFEEKFKSLNPMVSVPNWCSVDAKIGALTVHLDEINCFDAEIYADELDLNQFPPGTDDYRVNLGKWMLGILFNNYKPKSLPPPPPQDLASNTQDKNAQDKNVPSTANALGLTINTSNAPSTSVTSPLPVFNPDKKEPPSPFSVSLSNITPQPKSLLPIQPHPTLNSANGQPKSLLADTSAPRPQMTRAYTTNYSNMTAVAASSSPPPEKEDSKSSPNHLAGENLPSIQPPPPSLSPSSTSIMGKLRQFSTKKISRSPENEKVNLSGKQQNSGDSNTLNASDQANYSVNSPTQSTTLLNGNGVNNQQENSNQSTSGKEGDQSKTDSIHHNGSVENSKLPSNLMLSLPQIQLPPQTPIIFSEELAESTNSIDKYNGTYERLPSDMTEYQHLIPNWANNFISKGVRPHKDPVKIGFLLKPHSTSPLPNIPNGDTRLLANRVLRVRKLLMHIWEKLEMDREKLRVILYPNERKVVSESDQSQEASASKEEELPLKVEDEIELLCNEQVLDPNLTLATIKHYIWKSGGDLQLFYRTKSHPQQLSVVPNLTKVHSDSLLSTRQETSAQSSV</sequence>
<keyword evidence="2 4" id="KW-0853">WD repeat</keyword>
<dbReference type="PRINTS" id="PR00320">
    <property type="entry name" value="GPROTEINBRPT"/>
</dbReference>
<dbReference type="GO" id="GO:0000724">
    <property type="term" value="P:double-strand break repair via homologous recombination"/>
    <property type="evidence" value="ECO:0007669"/>
    <property type="project" value="TreeGrafter"/>
</dbReference>
<gene>
    <name evidence="6" type="ORF">CONCODRAFT_76706</name>
</gene>
<dbReference type="PANTHER" id="PTHR19862">
    <property type="entry name" value="WD REPEAT-CONTAINING PROTEIN 48"/>
    <property type="match status" value="1"/>
</dbReference>
<feature type="region of interest" description="Disordered" evidence="5">
    <location>
        <begin position="383"/>
        <end position="424"/>
    </location>
</feature>
<proteinExistence type="inferred from homology"/>
<dbReference type="InterPro" id="IPR020472">
    <property type="entry name" value="WD40_PAC1"/>
</dbReference>
<evidence type="ECO:0000256" key="2">
    <source>
        <dbReference type="ARBA" id="ARBA00022574"/>
    </source>
</evidence>
<dbReference type="InterPro" id="IPR021772">
    <property type="entry name" value="WDR48/Bun107"/>
</dbReference>
<name>A0A137PIS7_CONC2</name>
<feature type="compositionally biased region" description="Low complexity" evidence="5">
    <location>
        <begin position="772"/>
        <end position="793"/>
    </location>
</feature>
<dbReference type="PANTHER" id="PTHR19862:SF14">
    <property type="entry name" value="WD REPEAT-CONTAINING PROTEIN 48"/>
    <property type="match status" value="1"/>
</dbReference>
<dbReference type="PROSITE" id="PS00678">
    <property type="entry name" value="WD_REPEATS_1"/>
    <property type="match status" value="1"/>
</dbReference>
<evidence type="ECO:0000313" key="7">
    <source>
        <dbReference type="Proteomes" id="UP000070444"/>
    </source>
</evidence>
<feature type="compositionally biased region" description="Polar residues" evidence="5">
    <location>
        <begin position="743"/>
        <end position="771"/>
    </location>
</feature>
<feature type="repeat" description="WD" evidence="4">
    <location>
        <begin position="231"/>
        <end position="272"/>
    </location>
</feature>
<evidence type="ECO:0000313" key="6">
    <source>
        <dbReference type="EMBL" id="KXN74841.1"/>
    </source>
</evidence>
<dbReference type="Pfam" id="PF11816">
    <property type="entry name" value="DUF3337"/>
    <property type="match status" value="1"/>
</dbReference>
<dbReference type="InterPro" id="IPR015943">
    <property type="entry name" value="WD40/YVTN_repeat-like_dom_sf"/>
</dbReference>
<evidence type="ECO:0000256" key="1">
    <source>
        <dbReference type="ARBA" id="ARBA00006917"/>
    </source>
</evidence>
<keyword evidence="3" id="KW-0677">Repeat</keyword>
<dbReference type="InterPro" id="IPR051246">
    <property type="entry name" value="WDR48"/>
</dbReference>
<organism evidence="6 7">
    <name type="scientific">Conidiobolus coronatus (strain ATCC 28846 / CBS 209.66 / NRRL 28638)</name>
    <name type="common">Delacroixia coronata</name>
    <dbReference type="NCBI Taxonomy" id="796925"/>
    <lineage>
        <taxon>Eukaryota</taxon>
        <taxon>Fungi</taxon>
        <taxon>Fungi incertae sedis</taxon>
        <taxon>Zoopagomycota</taxon>
        <taxon>Entomophthoromycotina</taxon>
        <taxon>Entomophthoromycetes</taxon>
        <taxon>Entomophthorales</taxon>
        <taxon>Ancylistaceae</taxon>
        <taxon>Conidiobolus</taxon>
    </lineage>
</organism>
<comment type="similarity">
    <text evidence="1">Belongs to the WD repeat WDR48 family.</text>
</comment>
<feature type="repeat" description="WD" evidence="4">
    <location>
        <begin position="141"/>
        <end position="182"/>
    </location>
</feature>
<dbReference type="PROSITE" id="PS50294">
    <property type="entry name" value="WD_REPEATS_REGION"/>
    <property type="match status" value="4"/>
</dbReference>
<feature type="repeat" description="WD" evidence="4">
    <location>
        <begin position="39"/>
        <end position="79"/>
    </location>
</feature>
<dbReference type="Pfam" id="PF00400">
    <property type="entry name" value="WD40"/>
    <property type="match status" value="6"/>
</dbReference>
<reference evidence="6 7" key="1">
    <citation type="journal article" date="2015" name="Genome Biol. Evol.">
        <title>Phylogenomic analyses indicate that early fungi evolved digesting cell walls of algal ancestors of land plants.</title>
        <authorList>
            <person name="Chang Y."/>
            <person name="Wang S."/>
            <person name="Sekimoto S."/>
            <person name="Aerts A.L."/>
            <person name="Choi C."/>
            <person name="Clum A."/>
            <person name="LaButti K.M."/>
            <person name="Lindquist E.A."/>
            <person name="Yee Ngan C."/>
            <person name="Ohm R.A."/>
            <person name="Salamov A.A."/>
            <person name="Grigoriev I.V."/>
            <person name="Spatafora J.W."/>
            <person name="Berbee M.L."/>
        </authorList>
    </citation>
    <scope>NUCLEOTIDE SEQUENCE [LARGE SCALE GENOMIC DNA]</scope>
    <source>
        <strain evidence="6 7">NRRL 28638</strain>
    </source>
</reference>
<dbReference type="InterPro" id="IPR019775">
    <property type="entry name" value="WD40_repeat_CS"/>
</dbReference>
<feature type="compositionally biased region" description="Polar residues" evidence="5">
    <location>
        <begin position="566"/>
        <end position="603"/>
    </location>
</feature>
<evidence type="ECO:0000256" key="4">
    <source>
        <dbReference type="PROSITE-ProRule" id="PRU00221"/>
    </source>
</evidence>
<dbReference type="Proteomes" id="UP000070444">
    <property type="component" value="Unassembled WGS sequence"/>
</dbReference>
<evidence type="ECO:0000256" key="3">
    <source>
        <dbReference type="ARBA" id="ARBA00022737"/>
    </source>
</evidence>
<dbReference type="InterPro" id="IPR001680">
    <property type="entry name" value="WD40_rpt"/>
</dbReference>
<dbReference type="OMA" id="PMWLGDV"/>
<dbReference type="OrthoDB" id="2421129at2759"/>
<dbReference type="GO" id="GO:0043130">
    <property type="term" value="F:ubiquitin binding"/>
    <property type="evidence" value="ECO:0007669"/>
    <property type="project" value="TreeGrafter"/>
</dbReference>
<dbReference type="CDD" id="cd17041">
    <property type="entry name" value="Ubl_WDR48"/>
    <property type="match status" value="1"/>
</dbReference>
<dbReference type="EMBL" id="KQ964420">
    <property type="protein sequence ID" value="KXN74841.1"/>
    <property type="molecule type" value="Genomic_DNA"/>
</dbReference>
<dbReference type="InterPro" id="IPR036322">
    <property type="entry name" value="WD40_repeat_dom_sf"/>
</dbReference>